<dbReference type="Proteomes" id="UP001443914">
    <property type="component" value="Unassembled WGS sequence"/>
</dbReference>
<dbReference type="PANTHER" id="PTHR47481:SF40">
    <property type="entry name" value="RETROTRANSPOSON GAG DOMAIN-CONTAINING PROTEIN"/>
    <property type="match status" value="1"/>
</dbReference>
<organism evidence="1 2">
    <name type="scientific">Saponaria officinalis</name>
    <name type="common">Common soapwort</name>
    <name type="synonym">Lychnis saponaria</name>
    <dbReference type="NCBI Taxonomy" id="3572"/>
    <lineage>
        <taxon>Eukaryota</taxon>
        <taxon>Viridiplantae</taxon>
        <taxon>Streptophyta</taxon>
        <taxon>Embryophyta</taxon>
        <taxon>Tracheophyta</taxon>
        <taxon>Spermatophyta</taxon>
        <taxon>Magnoliopsida</taxon>
        <taxon>eudicotyledons</taxon>
        <taxon>Gunneridae</taxon>
        <taxon>Pentapetalae</taxon>
        <taxon>Caryophyllales</taxon>
        <taxon>Caryophyllaceae</taxon>
        <taxon>Caryophylleae</taxon>
        <taxon>Saponaria</taxon>
    </lineage>
</organism>
<dbReference type="AlphaFoldDB" id="A0AAW1GQ47"/>
<evidence type="ECO:0000313" key="2">
    <source>
        <dbReference type="Proteomes" id="UP001443914"/>
    </source>
</evidence>
<evidence type="ECO:0000313" key="1">
    <source>
        <dbReference type="EMBL" id="KAK9666620.1"/>
    </source>
</evidence>
<proteinExistence type="predicted"/>
<sequence length="140" mass="15911">MAKDDQSAGNSSKPALHPVYSVTNILNKVRMLDGVKITFSSWVKLFTLHVRSYKVSHHIDDTRPPAKADPKYAEWCEIDAHVLQWIYESISEDLLVRHEFTNMSLTKCSSLDEYCQKLKDDGSQLTDVGSAVHYKINALK</sequence>
<gene>
    <name evidence="1" type="ORF">RND81_14G198600</name>
</gene>
<name>A0AAW1GQ47_SAPOF</name>
<dbReference type="PANTHER" id="PTHR47481">
    <property type="match status" value="1"/>
</dbReference>
<reference evidence="1" key="1">
    <citation type="submission" date="2024-03" db="EMBL/GenBank/DDBJ databases">
        <title>WGS assembly of Saponaria officinalis var. Norfolk2.</title>
        <authorList>
            <person name="Jenkins J."/>
            <person name="Shu S."/>
            <person name="Grimwood J."/>
            <person name="Barry K."/>
            <person name="Goodstein D."/>
            <person name="Schmutz J."/>
            <person name="Leebens-Mack J."/>
            <person name="Osbourn A."/>
        </authorList>
    </citation>
    <scope>NUCLEOTIDE SEQUENCE [LARGE SCALE GENOMIC DNA]</scope>
    <source>
        <strain evidence="1">JIC</strain>
    </source>
</reference>
<comment type="caution">
    <text evidence="1">The sequence shown here is derived from an EMBL/GenBank/DDBJ whole genome shotgun (WGS) entry which is preliminary data.</text>
</comment>
<protein>
    <submittedName>
        <fullName evidence="1">Uncharacterized protein</fullName>
    </submittedName>
</protein>
<accession>A0AAW1GQ47</accession>
<dbReference type="EMBL" id="JBDFQZ010000014">
    <property type="protein sequence ID" value="KAK9666620.1"/>
    <property type="molecule type" value="Genomic_DNA"/>
</dbReference>
<keyword evidence="2" id="KW-1185">Reference proteome</keyword>